<dbReference type="EMBL" id="CAHIKZ030001424">
    <property type="protein sequence ID" value="CAE1263714.1"/>
    <property type="molecule type" value="Genomic_DNA"/>
</dbReference>
<feature type="domain" description="Tyrosinase copper-binding" evidence="11">
    <location>
        <begin position="1904"/>
        <end position="1915"/>
    </location>
</feature>
<dbReference type="Gene3D" id="2.60.310.10">
    <property type="entry name" value="Haemocyanin C-terminal domain"/>
    <property type="match status" value="7"/>
</dbReference>
<dbReference type="PANTHER" id="PTHR11474">
    <property type="entry name" value="TYROSINASE FAMILY MEMBER"/>
    <property type="match status" value="1"/>
</dbReference>
<protein>
    <recommendedName>
        <fullName evidence="10 11">Tyrosinase copper-binding domain-containing protein</fullName>
    </recommendedName>
</protein>
<evidence type="ECO:0000256" key="9">
    <source>
        <dbReference type="SAM" id="Phobius"/>
    </source>
</evidence>
<keyword evidence="8" id="KW-1015">Disulfide bond</keyword>
<dbReference type="PANTHER" id="PTHR11474:SF126">
    <property type="entry name" value="TYROSINASE-LIKE PROTEIN TYR-1-RELATED"/>
    <property type="match status" value="1"/>
</dbReference>
<name>A0A812CD65_ACAPH</name>
<dbReference type="SUPFAM" id="SSF81277">
    <property type="entry name" value="C-terminal domain of mollusc hemocyanin"/>
    <property type="match status" value="7"/>
</dbReference>
<proteinExistence type="inferred from homology"/>
<keyword evidence="7" id="KW-0186">Copper</keyword>
<keyword evidence="3" id="KW-0813">Transport</keyword>
<dbReference type="InterPro" id="IPR008922">
    <property type="entry name" value="Di-copper_centre_dom_sf"/>
</dbReference>
<feature type="domain" description="Tyrosinase copper-binding" evidence="10">
    <location>
        <begin position="1342"/>
        <end position="1359"/>
    </location>
</feature>
<dbReference type="InterPro" id="IPR036848">
    <property type="entry name" value="Haemocyanin_C_sf"/>
</dbReference>
<dbReference type="InterPro" id="IPR002227">
    <property type="entry name" value="Tyrosinase_Cu-bd"/>
</dbReference>
<evidence type="ECO:0000256" key="4">
    <source>
        <dbReference type="ARBA" id="ARBA00022621"/>
    </source>
</evidence>
<dbReference type="PROSITE" id="PS00497">
    <property type="entry name" value="TYROSINASE_1"/>
    <property type="match status" value="5"/>
</dbReference>
<keyword evidence="9" id="KW-1133">Transmembrane helix</keyword>
<keyword evidence="13" id="KW-1185">Reference proteome</keyword>
<feature type="domain" description="Tyrosinase copper-binding" evidence="10">
    <location>
        <begin position="1759"/>
        <end position="1776"/>
    </location>
</feature>
<evidence type="ECO:0000259" key="11">
    <source>
        <dbReference type="PROSITE" id="PS00498"/>
    </source>
</evidence>
<dbReference type="GO" id="GO:0005344">
    <property type="term" value="F:oxygen carrier activity"/>
    <property type="evidence" value="ECO:0007669"/>
    <property type="project" value="UniProtKB-KW"/>
</dbReference>
<evidence type="ECO:0000256" key="6">
    <source>
        <dbReference type="ARBA" id="ARBA00022737"/>
    </source>
</evidence>
<comment type="function">
    <text evidence="1">Hemocyanins are copper-containing oxygen carriers occurring freely dissolved in the hemolymph of many mollusks and arthropods.</text>
</comment>
<evidence type="ECO:0000256" key="2">
    <source>
        <dbReference type="ARBA" id="ARBA00009470"/>
    </source>
</evidence>
<evidence type="ECO:0000256" key="7">
    <source>
        <dbReference type="ARBA" id="ARBA00023008"/>
    </source>
</evidence>
<keyword evidence="4" id="KW-0561">Oxygen transport</keyword>
<reference evidence="12" key="1">
    <citation type="submission" date="2021-01" db="EMBL/GenBank/DDBJ databases">
        <authorList>
            <person name="Li R."/>
            <person name="Bekaert M."/>
        </authorList>
    </citation>
    <scope>NUCLEOTIDE SEQUENCE</scope>
    <source>
        <strain evidence="12">Farmed</strain>
    </source>
</reference>
<dbReference type="Proteomes" id="UP000597762">
    <property type="component" value="Unassembled WGS sequence"/>
</dbReference>
<evidence type="ECO:0000256" key="5">
    <source>
        <dbReference type="ARBA" id="ARBA00022723"/>
    </source>
</evidence>
<keyword evidence="9" id="KW-0472">Membrane</keyword>
<dbReference type="SUPFAM" id="SSF48056">
    <property type="entry name" value="Di-copper centre-containing domain"/>
    <property type="match status" value="7"/>
</dbReference>
<evidence type="ECO:0000256" key="1">
    <source>
        <dbReference type="ARBA" id="ARBA00002958"/>
    </source>
</evidence>
<dbReference type="Pfam" id="PF14830">
    <property type="entry name" value="Haemocyan_bet_s"/>
    <property type="match status" value="7"/>
</dbReference>
<feature type="domain" description="Tyrosinase copper-binding" evidence="10">
    <location>
        <begin position="2592"/>
        <end position="2609"/>
    </location>
</feature>
<feature type="transmembrane region" description="Helical" evidence="9">
    <location>
        <begin position="6"/>
        <end position="23"/>
    </location>
</feature>
<dbReference type="Gene3D" id="1.10.1280.10">
    <property type="entry name" value="Di-copper center containing domain from catechol oxidase"/>
    <property type="match status" value="7"/>
</dbReference>
<keyword evidence="9" id="KW-0812">Transmembrane</keyword>
<dbReference type="InterPro" id="IPR050316">
    <property type="entry name" value="Tyrosinase/Hemocyanin"/>
</dbReference>
<dbReference type="OrthoDB" id="6054574at2759"/>
<evidence type="ECO:0000256" key="8">
    <source>
        <dbReference type="ARBA" id="ARBA00023157"/>
    </source>
</evidence>
<feature type="domain" description="Tyrosinase copper-binding" evidence="10">
    <location>
        <begin position="2174"/>
        <end position="2191"/>
    </location>
</feature>
<feature type="domain" description="Tyrosinase copper-binding" evidence="11">
    <location>
        <begin position="2725"/>
        <end position="2736"/>
    </location>
</feature>
<gene>
    <name evidence="12" type="ORF">SPHA_33819</name>
</gene>
<comment type="caution">
    <text evidence="12">The sequence shown here is derived from an EMBL/GenBank/DDBJ whole genome shotgun (WGS) entry which is preliminary data.</text>
</comment>
<evidence type="ECO:0000313" key="13">
    <source>
        <dbReference type="Proteomes" id="UP000597762"/>
    </source>
</evidence>
<evidence type="ECO:0000256" key="3">
    <source>
        <dbReference type="ARBA" id="ARBA00022448"/>
    </source>
</evidence>
<feature type="domain" description="Tyrosinase copper-binding" evidence="11">
    <location>
        <begin position="656"/>
        <end position="667"/>
    </location>
</feature>
<keyword evidence="6" id="KW-0677">Repeat</keyword>
<evidence type="ECO:0000313" key="12">
    <source>
        <dbReference type="EMBL" id="CAE1263714.1"/>
    </source>
</evidence>
<feature type="domain" description="Tyrosinase copper-binding" evidence="10">
    <location>
        <begin position="925"/>
        <end position="942"/>
    </location>
</feature>
<dbReference type="GO" id="GO:0046872">
    <property type="term" value="F:metal ion binding"/>
    <property type="evidence" value="ECO:0007669"/>
    <property type="project" value="UniProtKB-KW"/>
</dbReference>
<feature type="domain" description="Tyrosinase copper-binding" evidence="11">
    <location>
        <begin position="1479"/>
        <end position="1490"/>
    </location>
</feature>
<organism evidence="12 13">
    <name type="scientific">Acanthosepion pharaonis</name>
    <name type="common">Pharaoh cuttlefish</name>
    <name type="synonym">Sepia pharaonis</name>
    <dbReference type="NCBI Taxonomy" id="158019"/>
    <lineage>
        <taxon>Eukaryota</taxon>
        <taxon>Metazoa</taxon>
        <taxon>Spiralia</taxon>
        <taxon>Lophotrochozoa</taxon>
        <taxon>Mollusca</taxon>
        <taxon>Cephalopoda</taxon>
        <taxon>Coleoidea</taxon>
        <taxon>Decapodiformes</taxon>
        <taxon>Sepiida</taxon>
        <taxon>Sepiina</taxon>
        <taxon>Sepiidae</taxon>
        <taxon>Acanthosepion</taxon>
    </lineage>
</organism>
<dbReference type="GO" id="GO:0016491">
    <property type="term" value="F:oxidoreductase activity"/>
    <property type="evidence" value="ECO:0007669"/>
    <property type="project" value="InterPro"/>
</dbReference>
<feature type="domain" description="Tyrosinase copper-binding" evidence="11">
    <location>
        <begin position="2316"/>
        <end position="2327"/>
    </location>
</feature>
<sequence>MRSYEGYRLYFLIILITVLWIVPENRIYGKFVRKNVDHLTSDEILELQVALRSMQDDDGPTGYQAISAYHGEPADCKAADGSTIVCCLHGMPSFPMWHRLYIVQFEQAMASHGSKLGVPYWDWTKPMTHLPELVQHPLFIDPSGKKAKKNVFYSGEIKFEHKITARAVDDRLYDASKKGHENFLLEGVLNALEHEDFCHFEVQFEVAHNPIHYLVGGRITHSMSSLEYTSYDPIFFLHHSNVERQFALWQALQKHRGLPTRANCGLNLFHEPMEPFGRETNPIALTKDNAKPSSVFEYDQLGYEYDDLTLNGMSIEELDNLLKARQTRPRVYANFRLGGIQTSANIKIMLCIPSKDKRHSDNCDNEAGQFFILGGIHEMPWNFAYPYLHEITNIVNAVGLELEGDYYVTVKITAINGTLLADDIIPHPTVSYIPPRGFRDSKMQDVDETRLTTRKNVNSLTKEEEYKLRVAMERFMADKSINGYQALAEFHGLPAKCPRPDALNRVACCVHGMATFPHWHRLIIVQFEDALAARGSPIGVPYWDWTKPIKTLPRLVADETYEDPYTNETKTNPFFQAPIEFLKAGVFTARRIDPQLFMQPEIGDHGYLFDGMMLAFEQDDFCDFEIQFEITHNAIHAWIGSNETYSMSSLHYTSFDPLFWLHHSQVDRLWAIWQALQIQRGKPYKTYCANSEVHRPMKPFAFESPLNNNEITREHSVPTNVYDYRSEFEYTYDTLFFGGMSIRALQNRIDANKATDRVFAGFLFMSIYTSATVDLFVIVDNDEIRIGSIAILGGTKEMPWRYDRLYKHEITAALIALGVDIHGEYFLRVEIKEMNGTAIPASAVPPPIVIFVPKKVESVKFDETHRSRKDVASMTKQEMNELRTALAAFAADKTITGYQQVAAFHGSTKWCPSPDAAVKYACCQHGMATFPHWHRLLTVNFENGLRRNGYHGGVPYWDWTRPIHALPALVVEEQYTDAKGEAHPNPFFSGAIDGVNAKTSRAPSPALFEQPEFGHYTHLADEIFYALEQENFCDFEVQFEIAHNHIHALVGGTEPYSMSSLEYSAFDPIFMLHHSNVDRIWATWQALQKFRGKSYNSANCAIEMLRRPMSPFSLSSDINSDAQTREHSVPFDVFDYKKSFHYEYDTLELNGLSIPQLSREINRRKAKNRVFVTFMLEGLKKSLLVQYYIKDDASDKKMKAGEFYILGSENEMPWKFDRSYKVDITQEMDVLNLHYAGSYSIEYTMTDMKGNKIDDVELEPTVIFEPGRVLYEEGGSWIEAATSANRIRKNLNALNKGEINSLRGALKRMKKDGRFERISSFHGLPAQCPDRYGIMIYTCCLHGMPTFPHWHRLYVALFEDELLACGSGVAVPYWDWVEPFDTLPKLFNEASYYNSRTLHIEENPFFKGKISFENAETDRDPRPELFNNKYLYDHALFAFEQTEFCEFEVHFEVLHNTIHSWLGGRDPHSMSSLDYAAYDPVFFLHHSNVDRLWAIWQELQRYRKLPFNEANCALPLMNQPMRPFSNSTANHDRLTFTNSRPSDVFDYQNVLHYKYDTLSFNGLNIMQLAIALEKRKAEDRILVGFLLQGVKASADVRIYICVPISQTEENCNNYAGVFSILGGESEMPWKFDRLFRYEITGELQHLGLNQISQFRVKTEVIAVNGSSISRPIFPKPTIIYIPKQRPTKRVRTHESLHGNLVRKNVERLSLQETNSLVHAMKRMHLDKSSDGFEAIASFHALPPLCPNPLAKKLHACCLHGMATFPQWHRLLVVQFEQALHRHGAKIGVPYWDWTHPIYEVPSFFASEQYMDPFTGIVSVNPFHHGNISFISSDTITKRNISDYLFERPILGKQTWLFDNIILALEQTDYCDFEIQFEIVHNAIHTWLGGSELYSMNNLHYAAYDPAFYLHHANVDRLWVIWQELQKYRGFPVYESNCALELMNEPLKPFSFGPPYNLNPITYKYSKPADVLNYKEHFHYEYDMLEMNGMSIPQLESYIQNLKQHDRIFAGFLLEGFGSSAYVTFAICNYYDQCGMGSHFFILGGSDEMPWAFNRLYLMEITDILRRMNINYNSPFAVRLWAISPNGTIFPEGTLSEPTIIRVPAEHENLGVAIPLNRIRRNLHSLEERDVQNLMSALTRLKKDESNSGFQTIASYHGTPMCPDQENPKYACCLHGMPTFPHWHRLYMLHFEEAIRRHGANVAIPYWDWTLPISKLPALFTDADYYDALRVAVIENPFLRGYIKDEDTFTVRDVQPELYHNKDDEKSCLYKQVMLMFEQEDYCDFEVQLEVIHNTIHYLIGGHQKYAMSSLTYSSFDPIFYIHHSMVDRLWAIWQELQYLRKLPYNKAHCALDQMSIAMKPFSWGSNPNIFTRVASFPSSLFDYRGLGYSYDNLDFHGMSPTQLEEAIQDQKRQDRIFAGFLLHGIKISADVQLKVCNDTDCAAAGVLFVLGSPTEMPWHFDRNYKMDITDVFKKMRIPFEDLFKQNSRIHLEVEIKSVEGKKLDAKTIPKPSLIYSPEKSFVKSEDKVSVRGTMIRKNVNSLRPSEIQNLMETLAAVQADHTENGYQKIAAYHGMPLSCRYANGTAYACCQHGMVTFPHWHRLFVKQMEDAMKAKGAKIGIPYWDWTTAFTSLPTLVTRTENNPFHHAHIDVANTDTTRAPRPQLFDDPEQGDQSFFYRQIAFALEQTDFCDFEIQFEIGHNAIHSWVGGSSPYGMSTLHYTSYDPLFYLHHSNTDRIWAIWQALQKYRGLPYNSANCEINKLKKPLMPFSSEKNHNVETKAHSTGFKSFNYHELHYDYDNLNFHGMTIPQLDVHLKKYQEKDRVFAGFLLRTIGQSADVNFDVCRKDGECTFGGTFSILGGQHEMFWAFDRLFLYDISKSLLHLRLNAYDDFDVKVTIWGIDGQELPSNIFSPPTIMFRPGSGTQHRFQEKNV</sequence>
<dbReference type="Pfam" id="PF00264">
    <property type="entry name" value="Tyrosinase"/>
    <property type="match status" value="7"/>
</dbReference>
<keyword evidence="5" id="KW-0479">Metal-binding</keyword>
<dbReference type="PRINTS" id="PR00092">
    <property type="entry name" value="TYROSINASE"/>
</dbReference>
<feature type="domain" description="Tyrosinase copper-binding" evidence="11">
    <location>
        <begin position="1067"/>
        <end position="1078"/>
    </location>
</feature>
<dbReference type="PROSITE" id="PS00498">
    <property type="entry name" value="TYROSINASE_2"/>
    <property type="match status" value="6"/>
</dbReference>
<dbReference type="InterPro" id="IPR028999">
    <property type="entry name" value="Beta-sandwich_Haemocyanin"/>
</dbReference>
<comment type="similarity">
    <text evidence="2">Belongs to the tyrosinase family. Hemocyanin subfamily.</text>
</comment>
<evidence type="ECO:0000259" key="10">
    <source>
        <dbReference type="PROSITE" id="PS00497"/>
    </source>
</evidence>
<accession>A0A812CD65</accession>